<feature type="region of interest" description="Disordered" evidence="2">
    <location>
        <begin position="1"/>
        <end position="34"/>
    </location>
</feature>
<dbReference type="EMBL" id="JACIEK010000005">
    <property type="protein sequence ID" value="MBB3998476.1"/>
    <property type="molecule type" value="Genomic_DNA"/>
</dbReference>
<evidence type="ECO:0000313" key="3">
    <source>
        <dbReference type="EMBL" id="MBB3998476.1"/>
    </source>
</evidence>
<gene>
    <name evidence="3" type="ORF">GGR04_002317</name>
</gene>
<proteinExistence type="predicted"/>
<organism evidence="3 4">
    <name type="scientific">Aureimonas pseudogalii</name>
    <dbReference type="NCBI Taxonomy" id="1744844"/>
    <lineage>
        <taxon>Bacteria</taxon>
        <taxon>Pseudomonadati</taxon>
        <taxon>Pseudomonadota</taxon>
        <taxon>Alphaproteobacteria</taxon>
        <taxon>Hyphomicrobiales</taxon>
        <taxon>Aurantimonadaceae</taxon>
        <taxon>Aureimonas</taxon>
    </lineage>
</organism>
<accession>A0A7W6H3W2</accession>
<dbReference type="RefSeq" id="WP_183200022.1">
    <property type="nucleotide sequence ID" value="NZ_JACIEK010000005.1"/>
</dbReference>
<reference evidence="3 4" key="1">
    <citation type="submission" date="2020-08" db="EMBL/GenBank/DDBJ databases">
        <title>Genomic Encyclopedia of Type Strains, Phase IV (KMG-IV): sequencing the most valuable type-strain genomes for metagenomic binning, comparative biology and taxonomic classification.</title>
        <authorList>
            <person name="Goeker M."/>
        </authorList>
    </citation>
    <scope>NUCLEOTIDE SEQUENCE [LARGE SCALE GENOMIC DNA]</scope>
    <source>
        <strain evidence="3 4">DSM 102238</strain>
    </source>
</reference>
<keyword evidence="1" id="KW-0175">Coiled coil</keyword>
<dbReference type="Proteomes" id="UP000542776">
    <property type="component" value="Unassembled WGS sequence"/>
</dbReference>
<dbReference type="AlphaFoldDB" id="A0A7W6H3W2"/>
<sequence>MADLGDMFRGGETSSNLRSVGESEESGEGSVGRSVALSQVSMPAELGGGDWTKTLTMVERAAATIRAYEKRFLQLEKQSKALADRAAEDQHRLQAHIQSLEDRLKLAEDRVTHSEAATRDAEYHEWEANMREKRMEQRATEAEAKAHQLEAYLRRVHELLAVV</sequence>
<comment type="caution">
    <text evidence="3">The sequence shown here is derived from an EMBL/GenBank/DDBJ whole genome shotgun (WGS) entry which is preliminary data.</text>
</comment>
<evidence type="ECO:0000256" key="2">
    <source>
        <dbReference type="SAM" id="MobiDB-lite"/>
    </source>
</evidence>
<evidence type="ECO:0000256" key="1">
    <source>
        <dbReference type="SAM" id="Coils"/>
    </source>
</evidence>
<protein>
    <submittedName>
        <fullName evidence="3">Putative RNase H-like nuclease (RuvC/YqgF family)</fullName>
    </submittedName>
</protein>
<name>A0A7W6H3W2_9HYPH</name>
<feature type="coiled-coil region" evidence="1">
    <location>
        <begin position="58"/>
        <end position="152"/>
    </location>
</feature>
<keyword evidence="4" id="KW-1185">Reference proteome</keyword>
<evidence type="ECO:0000313" key="4">
    <source>
        <dbReference type="Proteomes" id="UP000542776"/>
    </source>
</evidence>